<dbReference type="RefSeq" id="WP_175526019.1">
    <property type="nucleotide sequence ID" value="NZ_FOMQ01000008.1"/>
</dbReference>
<sequence length="229" mass="23468">MKRRTDPPTPLAAIPITPERCAPAAPAVAPPVPVAVRVVHAESLADILDQLEALAGQAGAVTVGDMVSAFGSRSYGPLLVVPALLELSPVGAVPGVPTALACVVVLFAAQMLFGRRHVWVPGLLARRSLGAARLAGAVRRLRPWAERADRWFHGRLCALTGGAFVRIAAAGCIALACTVPPLELVPFASSAPMAAVAMFGLSVMARDGLLMLGAMALAGLAALLLVLVA</sequence>
<dbReference type="PIRSF" id="PIRSF033239">
    <property type="entry name" value="ExoD"/>
    <property type="match status" value="1"/>
</dbReference>
<evidence type="ECO:0000256" key="1">
    <source>
        <dbReference type="SAM" id="Phobius"/>
    </source>
</evidence>
<dbReference type="InterPro" id="IPR010331">
    <property type="entry name" value="ExoD"/>
</dbReference>
<keyword evidence="1" id="KW-0472">Membrane</keyword>
<name>A0A1I1W3C1_9BURK</name>
<reference evidence="3" key="1">
    <citation type="submission" date="2016-10" db="EMBL/GenBank/DDBJ databases">
        <authorList>
            <person name="Varghese N."/>
            <person name="Submissions S."/>
        </authorList>
    </citation>
    <scope>NUCLEOTIDE SEQUENCE [LARGE SCALE GENOMIC DNA]</scope>
    <source>
        <strain evidence="3">DSM 7481</strain>
    </source>
</reference>
<keyword evidence="3" id="KW-1185">Reference proteome</keyword>
<feature type="transmembrane region" description="Helical" evidence="1">
    <location>
        <begin position="92"/>
        <end position="113"/>
    </location>
</feature>
<dbReference type="AlphaFoldDB" id="A0A1I1W3C1"/>
<dbReference type="PANTHER" id="PTHR41795:SF1">
    <property type="entry name" value="EXOPOLYSACCHARIDE SYNTHESIS PROTEIN"/>
    <property type="match status" value="1"/>
</dbReference>
<dbReference type="Proteomes" id="UP000199517">
    <property type="component" value="Unassembled WGS sequence"/>
</dbReference>
<dbReference type="EMBL" id="FOMQ01000008">
    <property type="protein sequence ID" value="SFD89529.1"/>
    <property type="molecule type" value="Genomic_DNA"/>
</dbReference>
<feature type="transmembrane region" description="Helical" evidence="1">
    <location>
        <begin position="156"/>
        <end position="176"/>
    </location>
</feature>
<dbReference type="PANTHER" id="PTHR41795">
    <property type="entry name" value="EXOPOLYSACCHARIDE SYNTHESIS PROTEIN"/>
    <property type="match status" value="1"/>
</dbReference>
<dbReference type="Pfam" id="PF06055">
    <property type="entry name" value="ExoD"/>
    <property type="match status" value="1"/>
</dbReference>
<keyword evidence="1" id="KW-0812">Transmembrane</keyword>
<organism evidence="2 3">
    <name type="scientific">Paracidovorax konjaci</name>
    <dbReference type="NCBI Taxonomy" id="32040"/>
    <lineage>
        <taxon>Bacteria</taxon>
        <taxon>Pseudomonadati</taxon>
        <taxon>Pseudomonadota</taxon>
        <taxon>Betaproteobacteria</taxon>
        <taxon>Burkholderiales</taxon>
        <taxon>Comamonadaceae</taxon>
        <taxon>Paracidovorax</taxon>
    </lineage>
</organism>
<protein>
    <submittedName>
        <fullName evidence="2">Uncharacterized conserved protein</fullName>
    </submittedName>
</protein>
<evidence type="ECO:0000313" key="3">
    <source>
        <dbReference type="Proteomes" id="UP000199517"/>
    </source>
</evidence>
<dbReference type="STRING" id="32040.SAMN04489710_10877"/>
<accession>A0A1I1W3C1</accession>
<keyword evidence="1" id="KW-1133">Transmembrane helix</keyword>
<gene>
    <name evidence="2" type="ORF">SAMN04489710_10877</name>
</gene>
<proteinExistence type="predicted"/>
<evidence type="ECO:0000313" key="2">
    <source>
        <dbReference type="EMBL" id="SFD89529.1"/>
    </source>
</evidence>
<feature type="transmembrane region" description="Helical" evidence="1">
    <location>
        <begin position="208"/>
        <end position="228"/>
    </location>
</feature>